<dbReference type="STRING" id="1888891.DSOL_5327"/>
<evidence type="ECO:0000313" key="3">
    <source>
        <dbReference type="Proteomes" id="UP000186102"/>
    </source>
</evidence>
<organism evidence="1 3">
    <name type="scientific">Desulfosporosinus metallidurans</name>
    <dbReference type="NCBI Taxonomy" id="1888891"/>
    <lineage>
        <taxon>Bacteria</taxon>
        <taxon>Bacillati</taxon>
        <taxon>Bacillota</taxon>
        <taxon>Clostridia</taxon>
        <taxon>Eubacteriales</taxon>
        <taxon>Desulfitobacteriaceae</taxon>
        <taxon>Desulfosporosinus</taxon>
    </lineage>
</organism>
<evidence type="ECO:0000313" key="1">
    <source>
        <dbReference type="EMBL" id="OLN25372.1"/>
    </source>
</evidence>
<dbReference type="EMBL" id="MLBF01000118">
    <property type="protein sequence ID" value="OLN25392.1"/>
    <property type="molecule type" value="Genomic_DNA"/>
</dbReference>
<sequence>MDAIEEQFYSLALLDGLSGKDAKAYEPVIREIAEGVFGNG</sequence>
<accession>A0A1Q8QDJ8</accession>
<dbReference type="AlphaFoldDB" id="A0A1Q8QDJ8"/>
<dbReference type="EMBL" id="MLBF01000119">
    <property type="protein sequence ID" value="OLN25372.1"/>
    <property type="molecule type" value="Genomic_DNA"/>
</dbReference>
<dbReference type="Proteomes" id="UP000186102">
    <property type="component" value="Unassembled WGS sequence"/>
</dbReference>
<comment type="caution">
    <text evidence="1">The sequence shown here is derived from an EMBL/GenBank/DDBJ whole genome shotgun (WGS) entry which is preliminary data.</text>
</comment>
<keyword evidence="3" id="KW-1185">Reference proteome</keyword>
<gene>
    <name evidence="2" type="ORF">DSOL_5327</name>
    <name evidence="1" type="ORF">DSOL_5331</name>
</gene>
<proteinExistence type="predicted"/>
<evidence type="ECO:0000313" key="2">
    <source>
        <dbReference type="EMBL" id="OLN25392.1"/>
    </source>
</evidence>
<reference evidence="1 3" key="1">
    <citation type="submission" date="2016-09" db="EMBL/GenBank/DDBJ databases">
        <title>Complete genome of Desulfosporosinus sp. OL.</title>
        <authorList>
            <person name="Mardanov A."/>
            <person name="Beletsky A."/>
            <person name="Panova A."/>
            <person name="Karnachuk O."/>
            <person name="Ravin N."/>
        </authorList>
    </citation>
    <scope>NUCLEOTIDE SEQUENCE [LARGE SCALE GENOMIC DNA]</scope>
    <source>
        <strain evidence="1 3">OL</strain>
    </source>
</reference>
<protein>
    <submittedName>
        <fullName evidence="1">Uncharacterized protein</fullName>
    </submittedName>
</protein>
<name>A0A1Q8QDJ8_9FIRM</name>